<reference evidence="1 2" key="1">
    <citation type="submission" date="2017-08" db="EMBL/GenBank/DDBJ databases">
        <title>Infants hospitalized years apart are colonized by the same room-sourced microbial strains.</title>
        <authorList>
            <person name="Brooks B."/>
            <person name="Olm M.R."/>
            <person name="Firek B.A."/>
            <person name="Baker R."/>
            <person name="Thomas B.C."/>
            <person name="Morowitz M.J."/>
            <person name="Banfield J.F."/>
        </authorList>
    </citation>
    <scope>NUCLEOTIDE SEQUENCE [LARGE SCALE GENOMIC DNA]</scope>
    <source>
        <strain evidence="1">S2_005_002_R2_29</strain>
    </source>
</reference>
<proteinExistence type="predicted"/>
<evidence type="ECO:0000313" key="1">
    <source>
        <dbReference type="EMBL" id="PZQ46107.1"/>
    </source>
</evidence>
<sequence length="131" mass="13937">MSNQHISTRRAEISKECGMRLGMGAGILCSLKHMPAPADTVLILTNFFKVCAAYRALKVVGIVRNESKLGPLNIDKRKLFGTSAAALLVAGAFTQATVAVDTSVSNFLFGSAQKEEPVTQVEPSSVPFAQP</sequence>
<comment type="caution">
    <text evidence="1">The sequence shown here is derived from an EMBL/GenBank/DDBJ whole genome shotgun (WGS) entry which is preliminary data.</text>
</comment>
<protein>
    <submittedName>
        <fullName evidence="1">Uncharacterized protein</fullName>
    </submittedName>
</protein>
<evidence type="ECO:0000313" key="2">
    <source>
        <dbReference type="Proteomes" id="UP000249417"/>
    </source>
</evidence>
<dbReference type="Proteomes" id="UP000249417">
    <property type="component" value="Unassembled WGS sequence"/>
</dbReference>
<gene>
    <name evidence="1" type="ORF">DI551_05720</name>
</gene>
<name>A0A2W5PN60_9BACT</name>
<accession>A0A2W5PN60</accession>
<organism evidence="1 2">
    <name type="scientific">Micavibrio aeruginosavorus</name>
    <dbReference type="NCBI Taxonomy" id="349221"/>
    <lineage>
        <taxon>Bacteria</taxon>
        <taxon>Pseudomonadati</taxon>
        <taxon>Bdellovibrionota</taxon>
        <taxon>Bdellovibrionia</taxon>
        <taxon>Bdellovibrionales</taxon>
        <taxon>Pseudobdellovibrionaceae</taxon>
        <taxon>Micavibrio</taxon>
    </lineage>
</organism>
<dbReference type="AlphaFoldDB" id="A0A2W5PN60"/>
<dbReference type="EMBL" id="QFQB01000032">
    <property type="protein sequence ID" value="PZQ46107.1"/>
    <property type="molecule type" value="Genomic_DNA"/>
</dbReference>